<keyword evidence="6" id="KW-0472">Membrane</keyword>
<name>A0A2R5LJ13_9ACAR</name>
<comment type="subunit">
    <text evidence="2">Probably part of the adaptor protein complex 5 (AP-5) a tetramer composed of AP5B1, AP5M1, AP5S1 and AP5Z1.</text>
</comment>
<dbReference type="InterPro" id="IPR036168">
    <property type="entry name" value="AP2_Mu_C_sf"/>
</dbReference>
<dbReference type="FunFam" id="2.60.40.1170:FF:000013">
    <property type="entry name" value="AP-5 complex subunit mu-1 isoform X1"/>
    <property type="match status" value="1"/>
</dbReference>
<evidence type="ECO:0000256" key="7">
    <source>
        <dbReference type="ARBA" id="ARBA00029433"/>
    </source>
</evidence>
<sequence>MPPHALLATALVDTLCFQQNEFKEWRDGADVTTQLPAIELRTKEGSLWPFVFVKQQGTYFCCMPLVETAFQPKERPGLLTLPSVTAAFSAIMAVIGFLGRPLGGITEDLPKLSELDTFLSVAAPFGRLQVTEPSVVTEMMESPDMLYDDPVKVPAWRPLAFQGKPSVSVSIKEVVHSTQCDRSDMQPTVSISGEVKVHCELERAQVLLHLKCPTTKLTPGNPDAVLVHPCVTVGSSLQEVCSSGEESAEKTFRFSPPNHPFVLCHYTFSRLFYPPVLGFYSMRGDKNVEFQLQLKLQDGIRNSFEAFEVKIPFYNRGHIKKSSLTPSYGTVFMSKDRFSLMWSVGTKFDNKSYEASLSGSVTFEEDGSAAEPRNPICNGNTCFVQLYFRMLDYTVSGLRVDPKAVQVVPPCKVKVHADRRTETYEYKIWNKFGELPFAVPKMT</sequence>
<keyword evidence="4" id="KW-0813">Transport</keyword>
<organism evidence="10">
    <name type="scientific">Ornithodoros turicata</name>
    <dbReference type="NCBI Taxonomy" id="34597"/>
    <lineage>
        <taxon>Eukaryota</taxon>
        <taxon>Metazoa</taxon>
        <taxon>Ecdysozoa</taxon>
        <taxon>Arthropoda</taxon>
        <taxon>Chelicerata</taxon>
        <taxon>Arachnida</taxon>
        <taxon>Acari</taxon>
        <taxon>Parasitiformes</taxon>
        <taxon>Ixodida</taxon>
        <taxon>Ixodoidea</taxon>
        <taxon>Argasidae</taxon>
        <taxon>Ornithodorinae</taxon>
        <taxon>Ornithodoros</taxon>
    </lineage>
</organism>
<dbReference type="SUPFAM" id="SSF49447">
    <property type="entry name" value="Second domain of Mu2 adaptin subunit (ap50) of ap2 adaptor"/>
    <property type="match status" value="1"/>
</dbReference>
<dbReference type="GO" id="GO:0030119">
    <property type="term" value="C:AP-type membrane coat adaptor complex"/>
    <property type="evidence" value="ECO:0007669"/>
    <property type="project" value="TreeGrafter"/>
</dbReference>
<dbReference type="GO" id="GO:0005829">
    <property type="term" value="C:cytosol"/>
    <property type="evidence" value="ECO:0007669"/>
    <property type="project" value="TreeGrafter"/>
</dbReference>
<dbReference type="InterPro" id="IPR039591">
    <property type="entry name" value="AP5M1"/>
</dbReference>
<dbReference type="GO" id="GO:0005770">
    <property type="term" value="C:late endosome"/>
    <property type="evidence" value="ECO:0007669"/>
    <property type="project" value="TreeGrafter"/>
</dbReference>
<dbReference type="Gene3D" id="2.60.40.1170">
    <property type="entry name" value="Mu homology domain, subdomain B"/>
    <property type="match status" value="2"/>
</dbReference>
<evidence type="ECO:0000256" key="6">
    <source>
        <dbReference type="ARBA" id="ARBA00023136"/>
    </source>
</evidence>
<protein>
    <recommendedName>
        <fullName evidence="3">AP-5 complex subunit mu-1</fullName>
    </recommendedName>
    <alternativeName>
        <fullName evidence="8">Adaptor-related protein complex 5 subunit mu-1</fullName>
    </alternativeName>
</protein>
<feature type="domain" description="MHD" evidence="9">
    <location>
        <begin position="164"/>
        <end position="429"/>
    </location>
</feature>
<keyword evidence="5" id="KW-0653">Protein transport</keyword>
<evidence type="ECO:0000256" key="2">
    <source>
        <dbReference type="ARBA" id="ARBA00011174"/>
    </source>
</evidence>
<dbReference type="PROSITE" id="PS51072">
    <property type="entry name" value="MHD"/>
    <property type="match status" value="1"/>
</dbReference>
<evidence type="ECO:0000256" key="1">
    <source>
        <dbReference type="ARBA" id="ARBA00005324"/>
    </source>
</evidence>
<reference evidence="10" key="1">
    <citation type="submission" date="2018-03" db="EMBL/GenBank/DDBJ databases">
        <title>The relapsing fever spirochete Borrelia turicatae persists in the highly oxidative environment of its soft-bodied tick vector.</title>
        <authorList>
            <person name="Bourret T.J."/>
            <person name="Boyle W.K."/>
            <person name="Valenzuela J.G."/>
            <person name="Oliveira F."/>
            <person name="Lopez J.E."/>
        </authorList>
    </citation>
    <scope>NUCLEOTIDE SEQUENCE</scope>
    <source>
        <strain evidence="10">Kansas strain/isolate</strain>
        <tissue evidence="10">Salivary glands</tissue>
    </source>
</reference>
<evidence type="ECO:0000313" key="10">
    <source>
        <dbReference type="EMBL" id="MBY09530.1"/>
    </source>
</evidence>
<proteinExistence type="inferred from homology"/>
<evidence type="ECO:0000259" key="9">
    <source>
        <dbReference type="PROSITE" id="PS51072"/>
    </source>
</evidence>
<dbReference type="EMBL" id="GGLE01005404">
    <property type="protein sequence ID" value="MBY09530.1"/>
    <property type="molecule type" value="Transcribed_RNA"/>
</dbReference>
<dbReference type="PANTHER" id="PTHR16082">
    <property type="entry name" value="AP-5 COMPLEX SUBUNIT MU-1"/>
    <property type="match status" value="1"/>
</dbReference>
<dbReference type="Pfam" id="PF00928">
    <property type="entry name" value="Adap_comp_sub"/>
    <property type="match status" value="1"/>
</dbReference>
<dbReference type="GO" id="GO:0005764">
    <property type="term" value="C:lysosome"/>
    <property type="evidence" value="ECO:0007669"/>
    <property type="project" value="TreeGrafter"/>
</dbReference>
<dbReference type="GO" id="GO:0015031">
    <property type="term" value="P:protein transport"/>
    <property type="evidence" value="ECO:0007669"/>
    <property type="project" value="UniProtKB-KW"/>
</dbReference>
<dbReference type="AlphaFoldDB" id="A0A2R5LJ13"/>
<dbReference type="PANTHER" id="PTHR16082:SF2">
    <property type="entry name" value="AP-5 COMPLEX SUBUNIT MU-1"/>
    <property type="match status" value="1"/>
</dbReference>
<evidence type="ECO:0000256" key="8">
    <source>
        <dbReference type="ARBA" id="ARBA00030827"/>
    </source>
</evidence>
<dbReference type="InterPro" id="IPR028565">
    <property type="entry name" value="MHD"/>
</dbReference>
<comment type="similarity">
    <text evidence="1">Belongs to the adaptor complexes medium subunit family.</text>
</comment>
<evidence type="ECO:0000256" key="5">
    <source>
        <dbReference type="ARBA" id="ARBA00022927"/>
    </source>
</evidence>
<evidence type="ECO:0000256" key="4">
    <source>
        <dbReference type="ARBA" id="ARBA00022448"/>
    </source>
</evidence>
<dbReference type="GO" id="GO:0016197">
    <property type="term" value="P:endosomal transport"/>
    <property type="evidence" value="ECO:0007669"/>
    <property type="project" value="TreeGrafter"/>
</dbReference>
<evidence type="ECO:0000256" key="3">
    <source>
        <dbReference type="ARBA" id="ARBA00021851"/>
    </source>
</evidence>
<dbReference type="CDD" id="cd09256">
    <property type="entry name" value="AP_MuD_MHD"/>
    <property type="match status" value="1"/>
</dbReference>
<accession>A0A2R5LJ13</accession>
<comment type="subcellular location">
    <subcellularLocation>
        <location evidence="7">Endomembrane system</location>
        <topology evidence="7">Peripheral membrane protein</topology>
        <orientation evidence="7">Cytoplasmic side</orientation>
    </subcellularLocation>
</comment>